<keyword evidence="2" id="KW-0812">Transmembrane</keyword>
<dbReference type="AlphaFoldDB" id="A0A4R0RPP2"/>
<evidence type="ECO:0000256" key="3">
    <source>
        <dbReference type="SAM" id="SignalP"/>
    </source>
</evidence>
<evidence type="ECO:0000313" key="5">
    <source>
        <dbReference type="Proteomes" id="UP000292702"/>
    </source>
</evidence>
<feature type="chain" id="PRO_5020340027" description="Extracellular membrane protein CFEM domain-containing protein" evidence="3">
    <location>
        <begin position="29"/>
        <end position="455"/>
    </location>
</feature>
<gene>
    <name evidence="4" type="ORF">EIP91_000279</name>
</gene>
<reference evidence="4 5" key="1">
    <citation type="submission" date="2018-11" db="EMBL/GenBank/DDBJ databases">
        <title>Genome assembly of Steccherinum ochraceum LE-BIN_3174, the white-rot fungus of the Steccherinaceae family (The Residual Polyporoid clade, Polyporales, Basidiomycota).</title>
        <authorList>
            <person name="Fedorova T.V."/>
            <person name="Glazunova O.A."/>
            <person name="Landesman E.O."/>
            <person name="Moiseenko K.V."/>
            <person name="Psurtseva N.V."/>
            <person name="Savinova O.S."/>
            <person name="Shakhova N.V."/>
            <person name="Tyazhelova T.V."/>
            <person name="Vasina D.V."/>
        </authorList>
    </citation>
    <scope>NUCLEOTIDE SEQUENCE [LARGE SCALE GENOMIC DNA]</scope>
    <source>
        <strain evidence="4 5">LE-BIN_3174</strain>
    </source>
</reference>
<feature type="compositionally biased region" description="Low complexity" evidence="1">
    <location>
        <begin position="258"/>
        <end position="280"/>
    </location>
</feature>
<dbReference type="Proteomes" id="UP000292702">
    <property type="component" value="Unassembled WGS sequence"/>
</dbReference>
<keyword evidence="2" id="KW-0472">Membrane</keyword>
<evidence type="ECO:0000313" key="4">
    <source>
        <dbReference type="EMBL" id="TCD67309.1"/>
    </source>
</evidence>
<dbReference type="OrthoDB" id="2576311at2759"/>
<comment type="caution">
    <text evidence="4">The sequence shown here is derived from an EMBL/GenBank/DDBJ whole genome shotgun (WGS) entry which is preliminary data.</text>
</comment>
<proteinExistence type="predicted"/>
<keyword evidence="5" id="KW-1185">Reference proteome</keyword>
<evidence type="ECO:0000256" key="1">
    <source>
        <dbReference type="SAM" id="MobiDB-lite"/>
    </source>
</evidence>
<keyword evidence="2" id="KW-1133">Transmembrane helix</keyword>
<evidence type="ECO:0000256" key="2">
    <source>
        <dbReference type="SAM" id="Phobius"/>
    </source>
</evidence>
<evidence type="ECO:0008006" key="6">
    <source>
        <dbReference type="Google" id="ProtNLM"/>
    </source>
</evidence>
<keyword evidence="3" id="KW-0732">Signal</keyword>
<organism evidence="4 5">
    <name type="scientific">Steccherinum ochraceum</name>
    <dbReference type="NCBI Taxonomy" id="92696"/>
    <lineage>
        <taxon>Eukaryota</taxon>
        <taxon>Fungi</taxon>
        <taxon>Dikarya</taxon>
        <taxon>Basidiomycota</taxon>
        <taxon>Agaricomycotina</taxon>
        <taxon>Agaricomycetes</taxon>
        <taxon>Polyporales</taxon>
        <taxon>Steccherinaceae</taxon>
        <taxon>Steccherinum</taxon>
    </lineage>
</organism>
<dbReference type="EMBL" id="RWJN01000102">
    <property type="protein sequence ID" value="TCD67309.1"/>
    <property type="molecule type" value="Genomic_DNA"/>
</dbReference>
<feature type="transmembrane region" description="Helical" evidence="2">
    <location>
        <begin position="162"/>
        <end position="183"/>
    </location>
</feature>
<feature type="region of interest" description="Disordered" evidence="1">
    <location>
        <begin position="433"/>
        <end position="455"/>
    </location>
</feature>
<accession>A0A4R0RPP2</accession>
<sequence>MPGRPLLPLEIGLLLLSISSTLLHSSLGQITNENASCVGNLAPLNSNAGDSPCKIFQNLQSSCSPSNTVGYAPTACVCNSIAYNLGNACLLCGNGTLMSWTQWAQDWGCAQSFIPSQPAYQLPSEGNIPKWAFKTLASPDDTFDANAALQTATHKGWSTIQIVLPIISAVAALLVAGLVFYCWRRSKTRPQRQRYWQDARLHGPRRFFGLFPDILRVRKQTVDTQWEIDNAAARGVTFSPPGGANGAPYDPHDDAAHSRTTSLSSLLPTTSRPPSSLSSRSSSALSNFLAKFSWSSSSPNSTLSKTKYKKGVAKAPEYRRVNVVADSRPAARFKIDGEVEAGAARGAAFALSTGEVGPSGNSEGSRASTLPSVLDIRLPSRKDTASDFTLTTNDLNTPTDGAFSVVQSNDLRPPSPHFSVRADSNVLPFASTTSLAPIADSSPPIQLPQLKPNRR</sequence>
<name>A0A4R0RPP2_9APHY</name>
<feature type="signal peptide" evidence="3">
    <location>
        <begin position="1"/>
        <end position="28"/>
    </location>
</feature>
<protein>
    <recommendedName>
        <fullName evidence="6">Extracellular membrane protein CFEM domain-containing protein</fullName>
    </recommendedName>
</protein>
<feature type="region of interest" description="Disordered" evidence="1">
    <location>
        <begin position="237"/>
        <end position="280"/>
    </location>
</feature>